<evidence type="ECO:0000259" key="2">
    <source>
        <dbReference type="Pfam" id="PF05004"/>
    </source>
</evidence>
<organism evidence="3 4">
    <name type="scientific">Tetracentron sinense</name>
    <name type="common">Spur-leaf</name>
    <dbReference type="NCBI Taxonomy" id="13715"/>
    <lineage>
        <taxon>Eukaryota</taxon>
        <taxon>Viridiplantae</taxon>
        <taxon>Streptophyta</taxon>
        <taxon>Embryophyta</taxon>
        <taxon>Tracheophyta</taxon>
        <taxon>Spermatophyta</taxon>
        <taxon>Magnoliopsida</taxon>
        <taxon>Trochodendrales</taxon>
        <taxon>Trochodendraceae</taxon>
        <taxon>Tetracentron</taxon>
    </lineage>
</organism>
<dbReference type="SUPFAM" id="SSF48371">
    <property type="entry name" value="ARM repeat"/>
    <property type="match status" value="1"/>
</dbReference>
<evidence type="ECO:0000313" key="4">
    <source>
        <dbReference type="Proteomes" id="UP000655225"/>
    </source>
</evidence>
<sequence>MESILLLQQLELRGENQRSGPPFDLIKSFDHSRKSLMLSRTAKRRTEVLFDSDDDNSVRSTWTAMSDLALVPEMLVYCRSATLLYHCLNSIKRGSSKEISLACHAIGLLALTVGCGDNVHEILEDSIPPFSKALKSGLESSNILSILDCLAIITFVGGKNPEEMERSMHVVWQLLHPKLGSNVVASKPSSAVIASAISAWSFLLSTMNGWRPNSKYWRESISYFSSLLEEEDRSVRNAAGEALALIFELGSLEKFYYEAVCSSHSSDQEGNNCPERYAHVQGLKEKILNQVRNLSVEAGGKGSAKRDLSSQPNLFRDVLEFLKDGYCPKASIKIGEDSLNISTWSQLLQVISLLLFFFFVL</sequence>
<dbReference type="InterPro" id="IPR011989">
    <property type="entry name" value="ARM-like"/>
</dbReference>
<dbReference type="Pfam" id="PF05004">
    <property type="entry name" value="IFRD"/>
    <property type="match status" value="1"/>
</dbReference>
<dbReference type="OrthoDB" id="686784at2759"/>
<comment type="similarity">
    <text evidence="1">Belongs to the IFRD family.</text>
</comment>
<accession>A0A834ZBI0</accession>
<dbReference type="InterPro" id="IPR007701">
    <property type="entry name" value="Interferon-rel_develop_reg_N"/>
</dbReference>
<dbReference type="Gene3D" id="1.25.10.10">
    <property type="entry name" value="Leucine-rich Repeat Variant"/>
    <property type="match status" value="1"/>
</dbReference>
<feature type="domain" description="Interferon-related developmental regulator N-terminal" evidence="2">
    <location>
        <begin position="78"/>
        <end position="322"/>
    </location>
</feature>
<name>A0A834ZBI0_TETSI</name>
<evidence type="ECO:0000313" key="3">
    <source>
        <dbReference type="EMBL" id="KAF8404889.1"/>
    </source>
</evidence>
<evidence type="ECO:0000256" key="1">
    <source>
        <dbReference type="ARBA" id="ARBA00008828"/>
    </source>
</evidence>
<dbReference type="InterPro" id="IPR039777">
    <property type="entry name" value="IFRD"/>
</dbReference>
<dbReference type="Proteomes" id="UP000655225">
    <property type="component" value="Unassembled WGS sequence"/>
</dbReference>
<protein>
    <recommendedName>
        <fullName evidence="2">Interferon-related developmental regulator N-terminal domain-containing protein</fullName>
    </recommendedName>
</protein>
<gene>
    <name evidence="3" type="ORF">HHK36_009784</name>
</gene>
<dbReference type="PANTHER" id="PTHR12354">
    <property type="entry name" value="INTERFERON-RELATED DEVELOPMENTAL REGULATOR"/>
    <property type="match status" value="1"/>
</dbReference>
<dbReference type="AlphaFoldDB" id="A0A834ZBI0"/>
<keyword evidence="4" id="KW-1185">Reference proteome</keyword>
<comment type="caution">
    <text evidence="3">The sequence shown here is derived from an EMBL/GenBank/DDBJ whole genome shotgun (WGS) entry which is preliminary data.</text>
</comment>
<proteinExistence type="inferred from homology"/>
<dbReference type="PANTHER" id="PTHR12354:SF1">
    <property type="entry name" value="INTERFERON-RELATED DEVELOPMENTAL REGULATOR 1"/>
    <property type="match status" value="1"/>
</dbReference>
<dbReference type="InterPro" id="IPR016024">
    <property type="entry name" value="ARM-type_fold"/>
</dbReference>
<reference evidence="3 4" key="1">
    <citation type="submission" date="2020-04" db="EMBL/GenBank/DDBJ databases">
        <title>Plant Genome Project.</title>
        <authorList>
            <person name="Zhang R.-G."/>
        </authorList>
    </citation>
    <scope>NUCLEOTIDE SEQUENCE [LARGE SCALE GENOMIC DNA]</scope>
    <source>
        <strain evidence="3">YNK0</strain>
        <tissue evidence="3">Leaf</tissue>
    </source>
</reference>
<dbReference type="EMBL" id="JABCRI010000006">
    <property type="protein sequence ID" value="KAF8404889.1"/>
    <property type="molecule type" value="Genomic_DNA"/>
</dbReference>